<reference evidence="9" key="1">
    <citation type="journal article" date="2019" name="Environ. Microbiol.">
        <title>Fungal ecological strategies reflected in gene transcription - a case study of two litter decomposers.</title>
        <authorList>
            <person name="Barbi F."/>
            <person name="Kohler A."/>
            <person name="Barry K."/>
            <person name="Baskaran P."/>
            <person name="Daum C."/>
            <person name="Fauchery L."/>
            <person name="Ihrmark K."/>
            <person name="Kuo A."/>
            <person name="LaButti K."/>
            <person name="Lipzen A."/>
            <person name="Morin E."/>
            <person name="Grigoriev I.V."/>
            <person name="Henrissat B."/>
            <person name="Lindahl B."/>
            <person name="Martin F."/>
        </authorList>
    </citation>
    <scope>NUCLEOTIDE SEQUENCE</scope>
    <source>
        <strain evidence="9">JB14</strain>
    </source>
</reference>
<dbReference type="GO" id="GO:0003682">
    <property type="term" value="F:chromatin binding"/>
    <property type="evidence" value="ECO:0007669"/>
    <property type="project" value="TreeGrafter"/>
</dbReference>
<protein>
    <recommendedName>
        <fullName evidence="8">Bromo domain-containing protein</fullName>
    </recommendedName>
</protein>
<keyword evidence="4" id="KW-0805">Transcription regulation</keyword>
<dbReference type="OrthoDB" id="6017at2759"/>
<keyword evidence="5" id="KW-0103">Bromodomain</keyword>
<dbReference type="InterPro" id="IPR037382">
    <property type="entry name" value="Rsc/polybromo"/>
</dbReference>
<evidence type="ECO:0000256" key="2">
    <source>
        <dbReference type="ARBA" id="ARBA00022737"/>
    </source>
</evidence>
<evidence type="ECO:0000256" key="4">
    <source>
        <dbReference type="ARBA" id="ARBA00023015"/>
    </source>
</evidence>
<comment type="subcellular location">
    <subcellularLocation>
        <location evidence="1">Nucleus</location>
    </subcellularLocation>
</comment>
<dbReference type="PANTHER" id="PTHR16062:SF19">
    <property type="entry name" value="PROTEIN POLYBROMO-1"/>
    <property type="match status" value="1"/>
</dbReference>
<dbReference type="AlphaFoldDB" id="A0A6A4HYF1"/>
<dbReference type="SUPFAM" id="SSF47370">
    <property type="entry name" value="Bromodomain"/>
    <property type="match status" value="1"/>
</dbReference>
<keyword evidence="10" id="KW-1185">Reference proteome</keyword>
<evidence type="ECO:0000256" key="3">
    <source>
        <dbReference type="ARBA" id="ARBA00022853"/>
    </source>
</evidence>
<keyword evidence="2" id="KW-0677">Repeat</keyword>
<dbReference type="Proteomes" id="UP000799118">
    <property type="component" value="Unassembled WGS sequence"/>
</dbReference>
<evidence type="ECO:0000313" key="9">
    <source>
        <dbReference type="EMBL" id="KAE9401957.1"/>
    </source>
</evidence>
<gene>
    <name evidence="9" type="ORF">BT96DRAFT_991623</name>
</gene>
<dbReference type="GO" id="GO:0006338">
    <property type="term" value="P:chromatin remodeling"/>
    <property type="evidence" value="ECO:0007669"/>
    <property type="project" value="InterPro"/>
</dbReference>
<dbReference type="Pfam" id="PF00439">
    <property type="entry name" value="Bromodomain"/>
    <property type="match status" value="1"/>
</dbReference>
<keyword evidence="7" id="KW-0539">Nucleus</keyword>
<dbReference type="Gene3D" id="1.20.920.10">
    <property type="entry name" value="Bromodomain-like"/>
    <property type="match status" value="1"/>
</dbReference>
<accession>A0A6A4HYF1</accession>
<sequence>MANIGTNVKQGKVYQLVTQYSSDWDLMFENAHQYNEDGSMIYKDLYTLQRVFKNALEAATKVHRIVLEDPGYEDED</sequence>
<evidence type="ECO:0000259" key="8">
    <source>
        <dbReference type="Pfam" id="PF00439"/>
    </source>
</evidence>
<proteinExistence type="predicted"/>
<dbReference type="GO" id="GO:0006368">
    <property type="term" value="P:transcription elongation by RNA polymerase II"/>
    <property type="evidence" value="ECO:0007669"/>
    <property type="project" value="TreeGrafter"/>
</dbReference>
<organism evidence="9 10">
    <name type="scientific">Gymnopus androsaceus JB14</name>
    <dbReference type="NCBI Taxonomy" id="1447944"/>
    <lineage>
        <taxon>Eukaryota</taxon>
        <taxon>Fungi</taxon>
        <taxon>Dikarya</taxon>
        <taxon>Basidiomycota</taxon>
        <taxon>Agaricomycotina</taxon>
        <taxon>Agaricomycetes</taxon>
        <taxon>Agaricomycetidae</taxon>
        <taxon>Agaricales</taxon>
        <taxon>Marasmiineae</taxon>
        <taxon>Omphalotaceae</taxon>
        <taxon>Gymnopus</taxon>
    </lineage>
</organism>
<feature type="domain" description="Bromo" evidence="8">
    <location>
        <begin position="10"/>
        <end position="44"/>
    </location>
</feature>
<evidence type="ECO:0000256" key="1">
    <source>
        <dbReference type="ARBA" id="ARBA00004123"/>
    </source>
</evidence>
<keyword evidence="3" id="KW-0156">Chromatin regulator</keyword>
<name>A0A6A4HYF1_9AGAR</name>
<evidence type="ECO:0000256" key="7">
    <source>
        <dbReference type="ARBA" id="ARBA00023242"/>
    </source>
</evidence>
<dbReference type="EMBL" id="ML769440">
    <property type="protein sequence ID" value="KAE9401957.1"/>
    <property type="molecule type" value="Genomic_DNA"/>
</dbReference>
<dbReference type="InterPro" id="IPR001487">
    <property type="entry name" value="Bromodomain"/>
</dbReference>
<dbReference type="PANTHER" id="PTHR16062">
    <property type="entry name" value="SWI/SNF-RELATED"/>
    <property type="match status" value="1"/>
</dbReference>
<dbReference type="GO" id="GO:0016586">
    <property type="term" value="C:RSC-type complex"/>
    <property type="evidence" value="ECO:0007669"/>
    <property type="project" value="InterPro"/>
</dbReference>
<keyword evidence="6" id="KW-0804">Transcription</keyword>
<evidence type="ECO:0000256" key="5">
    <source>
        <dbReference type="ARBA" id="ARBA00023117"/>
    </source>
</evidence>
<evidence type="ECO:0000313" key="10">
    <source>
        <dbReference type="Proteomes" id="UP000799118"/>
    </source>
</evidence>
<evidence type="ECO:0000256" key="6">
    <source>
        <dbReference type="ARBA" id="ARBA00023163"/>
    </source>
</evidence>
<dbReference type="InterPro" id="IPR036427">
    <property type="entry name" value="Bromodomain-like_sf"/>
</dbReference>